<dbReference type="Proteomes" id="UP001162992">
    <property type="component" value="Chromosome 10"/>
</dbReference>
<name>A0ACC2CIS3_DIPCM</name>
<accession>A0ACC2CIS3</accession>
<proteinExistence type="predicted"/>
<evidence type="ECO:0000313" key="1">
    <source>
        <dbReference type="EMBL" id="KAJ7541935.1"/>
    </source>
</evidence>
<comment type="caution">
    <text evidence="1">The sequence shown here is derived from an EMBL/GenBank/DDBJ whole genome shotgun (WGS) entry which is preliminary data.</text>
</comment>
<sequence>MAWQTCELQKPVLSIQALTSLGKFCKPETVKLSTAFRLATRNGSRRLLHSRVAQQISDGSIDNTALTTLASLLQKLSVDACHGSPEDSLRDGQWVKLICGASFEDVAEVRNLSLVYTLAGVDCIDCAANPAIVAAVGEGISAAKHVVDYLEIDFEQCFRKPWIMVSINDDEDPHFRKAEFDARFCPPNCSRPCERVCPASAIHFTADGTVSALPYKKSTYGDANVYTSPLVGGVITERCYGCGRCIPVCPVRNIGAKNYVRSTEAIIELLRGGEVQAIEIHTGAGHFEAFESLWKRLETALQSLKLIAVSLPDLGDCMTSSLSSMYAIMQPSLRCPNLWQLDGRPMSGDIGKGATMAAVSLAARVASSSNRPPGYLQLAGGTNFYTLAALERAGLFKSLDKRDEVYTTEALVAGIAFGGYARKIVHDCFSTLEKTGPALQLESYPSLLLEAVRQAASLVGPIKSFKFGSRGQIR</sequence>
<dbReference type="EMBL" id="CM055101">
    <property type="protein sequence ID" value="KAJ7541935.1"/>
    <property type="molecule type" value="Genomic_DNA"/>
</dbReference>
<organism evidence="1 2">
    <name type="scientific">Diphasiastrum complanatum</name>
    <name type="common">Issler's clubmoss</name>
    <name type="synonym">Lycopodium complanatum</name>
    <dbReference type="NCBI Taxonomy" id="34168"/>
    <lineage>
        <taxon>Eukaryota</taxon>
        <taxon>Viridiplantae</taxon>
        <taxon>Streptophyta</taxon>
        <taxon>Embryophyta</taxon>
        <taxon>Tracheophyta</taxon>
        <taxon>Lycopodiopsida</taxon>
        <taxon>Lycopodiales</taxon>
        <taxon>Lycopodiaceae</taxon>
        <taxon>Lycopodioideae</taxon>
        <taxon>Diphasiastrum</taxon>
    </lineage>
</organism>
<keyword evidence="2" id="KW-1185">Reference proteome</keyword>
<reference evidence="2" key="1">
    <citation type="journal article" date="2024" name="Proc. Natl. Acad. Sci. U.S.A.">
        <title>Extraordinary preservation of gene collinearity over three hundred million years revealed in homosporous lycophytes.</title>
        <authorList>
            <person name="Li C."/>
            <person name="Wickell D."/>
            <person name="Kuo L.Y."/>
            <person name="Chen X."/>
            <person name="Nie B."/>
            <person name="Liao X."/>
            <person name="Peng D."/>
            <person name="Ji J."/>
            <person name="Jenkins J."/>
            <person name="Williams M."/>
            <person name="Shu S."/>
            <person name="Plott C."/>
            <person name="Barry K."/>
            <person name="Rajasekar S."/>
            <person name="Grimwood J."/>
            <person name="Han X."/>
            <person name="Sun S."/>
            <person name="Hou Z."/>
            <person name="He W."/>
            <person name="Dai G."/>
            <person name="Sun C."/>
            <person name="Schmutz J."/>
            <person name="Leebens-Mack J.H."/>
            <person name="Li F.W."/>
            <person name="Wang L."/>
        </authorList>
    </citation>
    <scope>NUCLEOTIDE SEQUENCE [LARGE SCALE GENOMIC DNA]</scope>
    <source>
        <strain evidence="2">cv. PW_Plant_1</strain>
    </source>
</reference>
<gene>
    <name evidence="1" type="ORF">O6H91_10G082200</name>
</gene>
<protein>
    <submittedName>
        <fullName evidence="1">Uncharacterized protein</fullName>
    </submittedName>
</protein>
<evidence type="ECO:0000313" key="2">
    <source>
        <dbReference type="Proteomes" id="UP001162992"/>
    </source>
</evidence>